<dbReference type="AlphaFoldDB" id="A0A8B7YMX1"/>
<reference evidence="12" key="1">
    <citation type="submission" date="2025-08" db="UniProtKB">
        <authorList>
            <consortium name="RefSeq"/>
        </authorList>
    </citation>
    <scope>IDENTIFICATION</scope>
</reference>
<dbReference type="InterPro" id="IPR008979">
    <property type="entry name" value="Galactose-bd-like_sf"/>
</dbReference>
<dbReference type="Pfam" id="PF00024">
    <property type="entry name" value="PAN_1"/>
    <property type="match status" value="1"/>
</dbReference>
<gene>
    <name evidence="12" type="primary">LOC110980445</name>
</gene>
<evidence type="ECO:0000259" key="9">
    <source>
        <dbReference type="SMART" id="SM00473"/>
    </source>
</evidence>
<name>A0A8B7YMX1_ACAPL</name>
<feature type="domain" description="Fucolectin tachylectin-4 pentraxin-1" evidence="10">
    <location>
        <begin position="139"/>
        <end position="289"/>
    </location>
</feature>
<dbReference type="InterPro" id="IPR003609">
    <property type="entry name" value="Pan_app"/>
</dbReference>
<dbReference type="PANTHER" id="PTHR45713:SF15">
    <property type="entry name" value="F5_8 TYPE C DOMAIN-CONTAINING PROTEIN"/>
    <property type="match status" value="1"/>
</dbReference>
<dbReference type="GO" id="GO:0010185">
    <property type="term" value="P:regulation of cellular defense response"/>
    <property type="evidence" value="ECO:0007669"/>
    <property type="project" value="UniProtKB-ARBA"/>
</dbReference>
<comment type="subunit">
    <text evidence="3">Homotrimer.</text>
</comment>
<keyword evidence="4" id="KW-0479">Metal-binding</keyword>
<dbReference type="InterPro" id="IPR006585">
    <property type="entry name" value="FTP1"/>
</dbReference>
<dbReference type="Gene3D" id="2.60.120.260">
    <property type="entry name" value="Galactose-binding domain-like"/>
    <property type="match status" value="1"/>
</dbReference>
<dbReference type="SUPFAM" id="SSF57414">
    <property type="entry name" value="Hairpin loop containing domain-like"/>
    <property type="match status" value="1"/>
</dbReference>
<evidence type="ECO:0000256" key="6">
    <source>
        <dbReference type="ARBA" id="ARBA00022837"/>
    </source>
</evidence>
<sequence>MRTFLDQPVARKKMLLILALANTFVSMQLHAYNARTPTNHRYTPDQMCGFVDYFLKSPILNQSIVKTQRHCFSLCLEHPDCKSTNYFWKTHECVLNNVSHFGGTQALEMISGSFYAFTKSRPECSMGPTTEKTQAIWIEQELSLVGRSSQLSPFFRLSYGPERANDGHVNTLMTSEPYCAHTDVAQHPWWRVNLGGDHCLGRITIVTRGDCCENRLIGATVRVGLNSEVTRNMICGSAVTKSQAQPGAWIEFVCDPPTLARYVSVDANYGAGTDSLEICEVMVKEYVQEK</sequence>
<evidence type="ECO:0000256" key="3">
    <source>
        <dbReference type="ARBA" id="ARBA00011233"/>
    </source>
</evidence>
<dbReference type="GO" id="GO:0001868">
    <property type="term" value="P:regulation of complement activation, lectin pathway"/>
    <property type="evidence" value="ECO:0007669"/>
    <property type="project" value="UniProtKB-ARBA"/>
</dbReference>
<dbReference type="Proteomes" id="UP000694845">
    <property type="component" value="Unplaced"/>
</dbReference>
<evidence type="ECO:0000256" key="5">
    <source>
        <dbReference type="ARBA" id="ARBA00022734"/>
    </source>
</evidence>
<evidence type="ECO:0000259" key="10">
    <source>
        <dbReference type="SMART" id="SM00607"/>
    </source>
</evidence>
<dbReference type="SMART" id="SM00607">
    <property type="entry name" value="FTP"/>
    <property type="match status" value="1"/>
</dbReference>
<organism evidence="11 12">
    <name type="scientific">Acanthaster planci</name>
    <name type="common">Crown-of-thorns starfish</name>
    <dbReference type="NCBI Taxonomy" id="133434"/>
    <lineage>
        <taxon>Eukaryota</taxon>
        <taxon>Metazoa</taxon>
        <taxon>Echinodermata</taxon>
        <taxon>Eleutherozoa</taxon>
        <taxon>Asterozoa</taxon>
        <taxon>Asteroidea</taxon>
        <taxon>Valvatacea</taxon>
        <taxon>Valvatida</taxon>
        <taxon>Acanthasteridae</taxon>
        <taxon>Acanthaster</taxon>
    </lineage>
</organism>
<dbReference type="GO" id="GO:0046872">
    <property type="term" value="F:metal ion binding"/>
    <property type="evidence" value="ECO:0007669"/>
    <property type="project" value="UniProtKB-KW"/>
</dbReference>
<dbReference type="SUPFAM" id="SSF49785">
    <property type="entry name" value="Galactose-binding domain-like"/>
    <property type="match status" value="1"/>
</dbReference>
<dbReference type="InterPro" id="IPR051941">
    <property type="entry name" value="BG_Antigen-Binding_Lectin"/>
</dbReference>
<dbReference type="SMART" id="SM00473">
    <property type="entry name" value="PAN_AP"/>
    <property type="match status" value="1"/>
</dbReference>
<keyword evidence="7" id="KW-1015">Disulfide bond</keyword>
<evidence type="ECO:0000256" key="1">
    <source>
        <dbReference type="ARBA" id="ARBA00002219"/>
    </source>
</evidence>
<evidence type="ECO:0000256" key="8">
    <source>
        <dbReference type="SAM" id="SignalP"/>
    </source>
</evidence>
<evidence type="ECO:0000256" key="7">
    <source>
        <dbReference type="ARBA" id="ARBA00023157"/>
    </source>
</evidence>
<dbReference type="GO" id="GO:0042806">
    <property type="term" value="F:fucose binding"/>
    <property type="evidence" value="ECO:0007669"/>
    <property type="project" value="UniProtKB-ARBA"/>
</dbReference>
<accession>A0A8B7YMX1</accession>
<feature type="domain" description="Apple" evidence="9">
    <location>
        <begin position="42"/>
        <end position="118"/>
    </location>
</feature>
<dbReference type="KEGG" id="aplc:110980445"/>
<dbReference type="OMA" id="CKSTNYF"/>
<dbReference type="Pfam" id="PF22633">
    <property type="entry name" value="F5_F8_type_C_2"/>
    <property type="match status" value="1"/>
</dbReference>
<protein>
    <submittedName>
        <fullName evidence="12">Uncharacterized protein LOC110980445</fullName>
    </submittedName>
</protein>
<proteinExistence type="inferred from homology"/>
<evidence type="ECO:0000256" key="4">
    <source>
        <dbReference type="ARBA" id="ARBA00022723"/>
    </source>
</evidence>
<dbReference type="RefSeq" id="XP_022092821.1">
    <property type="nucleotide sequence ID" value="XM_022237129.1"/>
</dbReference>
<dbReference type="OrthoDB" id="547680at2759"/>
<evidence type="ECO:0000256" key="2">
    <source>
        <dbReference type="ARBA" id="ARBA00010147"/>
    </source>
</evidence>
<keyword evidence="5" id="KW-0430">Lectin</keyword>
<dbReference type="GeneID" id="110980445"/>
<feature type="chain" id="PRO_5034842819" evidence="8">
    <location>
        <begin position="32"/>
        <end position="290"/>
    </location>
</feature>
<feature type="signal peptide" evidence="8">
    <location>
        <begin position="1"/>
        <end position="31"/>
    </location>
</feature>
<comment type="function">
    <text evidence="1">Acts as a defensive agent. Recognizes blood group fucosylated oligosaccharides including A, B, H and Lewis B-type antigens. Does not recognize Lewis A antigen and has low affinity for monovalent haptens.</text>
</comment>
<keyword evidence="11" id="KW-1185">Reference proteome</keyword>
<comment type="similarity">
    <text evidence="2">Belongs to the fucolectin family.</text>
</comment>
<dbReference type="PANTHER" id="PTHR45713">
    <property type="entry name" value="FTP DOMAIN-CONTAINING PROTEIN"/>
    <property type="match status" value="1"/>
</dbReference>
<evidence type="ECO:0000313" key="11">
    <source>
        <dbReference type="Proteomes" id="UP000694845"/>
    </source>
</evidence>
<evidence type="ECO:0000313" key="12">
    <source>
        <dbReference type="RefSeq" id="XP_022092821.1"/>
    </source>
</evidence>
<keyword evidence="8" id="KW-0732">Signal</keyword>
<keyword evidence="6" id="KW-0106">Calcium</keyword>